<feature type="transmembrane region" description="Helical" evidence="1">
    <location>
        <begin position="134"/>
        <end position="158"/>
    </location>
</feature>
<accession>A0A1J4KMV0</accession>
<feature type="transmembrane region" description="Helical" evidence="1">
    <location>
        <begin position="103"/>
        <end position="128"/>
    </location>
</feature>
<dbReference type="Proteomes" id="UP000179807">
    <property type="component" value="Unassembled WGS sequence"/>
</dbReference>
<dbReference type="RefSeq" id="XP_068364166.1">
    <property type="nucleotide sequence ID" value="XM_068500784.1"/>
</dbReference>
<feature type="transmembrane region" description="Helical" evidence="1">
    <location>
        <begin position="903"/>
        <end position="922"/>
    </location>
</feature>
<feature type="transmembrane region" description="Helical" evidence="1">
    <location>
        <begin position="829"/>
        <end position="854"/>
    </location>
</feature>
<dbReference type="VEuPathDB" id="TrichDB:TRFO_19419"/>
<feature type="transmembrane region" description="Helical" evidence="1">
    <location>
        <begin position="271"/>
        <end position="291"/>
    </location>
</feature>
<evidence type="ECO:0000256" key="1">
    <source>
        <dbReference type="SAM" id="Phobius"/>
    </source>
</evidence>
<sequence>MKSEVTVDQIKNGGYRSRKLGMKWRFYIFASVYRNVCFCNYAWSLLTAVLDAIFSVFPLVQPILGYFRLLYDGEGQSTLSDRIWSNSLVMGALSPDFVDTNTIILIFCVFIALFIVMFIICVACPHSIRRLHYFLMYPIHLVFCHFSCSMAGYCIHDISNHFGKDRERSILSLIYMVFFIFYFCFFTFMNYIESNSLIRPNTLYVEWFHGYTSFSPFLIFFFENVGYHTQRIQNINIRIILYSIEIIIAVIFGIYTINIQPFHYFMMNDLYGAKYLTVAFYGLLAIASNFIKDSIGTAPISSVAVIGAVFFVIVHIINENHRKSHEQILNQLDDVENLTVESIKVGLSSLTSENQIKMVIKCGFASGNSAISSLPFIKYCIDRYPNSRWILSFLVFLYGTVWGSDPMSYKFFLHMLSIEQYHLIPELLLFQNVYCYMQCAENMSPIIMRYLEQYRWSMLIMVQAHKDFWTSSATITSFKKFKKIAENIAFNCQSSHEDLLNLESMFPFSASVMYERSIFEADFNHEFLEAAKYYQKGVHFATNGIKSIASNLYQGFETAFPSSKENILEEPELKEFNFLSFMEHHDRAQRHSNVFSSNDNYIKTLSNSFSIKQELLPQRVTFFRAEIFSIILVNFILGIVFFSLYFVHLYIRNILPIEKYHYYSVQKMLFQIVNFRQGLSFFQYDFVLVTAIQSGMYDNITNEYLWEDQEPPDLLDNPFFWFSISHLDIAESTTSAFKFYLERFNRTIKLPKFYAYGIENEEATFNSLFLDYHRNAIMMFQCRSIDAQNFDEENLNQIISALDDIGKQIYQYLIEYIIEYAKGTLSRNIGWFIGLLVFDIVFAACGGLALNFLYKSYIQNIFSIVRTIQPPALKLIANQFNRVLLFKEHHIPTIHTSALIHPILYFILGMLCYAIGPATFTYEASRNKNVSIFVDALPELPPIDSSMRFIYYCFAIIEYLTQTNSSKLTHFNASIINGIYGDEALCIHRMFDQIVNVKPFEYEYYTKLDEIDCIVTSVISLIFGAIFFYLFAWSSVKYIHLMMTIRLIFYFIPLRSAQTNPVLSQLYNGQSASKDKVKKFSKDLQTPPSTFDFFCAIFFDENDEIVSTVGNVNKVLQKNKLNNMETFALFLKNRAKLHEGVSLDEFFEKKMSKPIFFSLYEGSEFSMQFNNPNELFIKDESTNILVNQKRRVTQELNSNAEKLKPKANLNTSQVVLIIIDRIPQKDLPKYIEIIEGIEGIIKIDSRHQRLVLFISILSMPTKKPQEAIQILFGFIKQSSKLLSRAQVAVDLGGPIQLIDTAKSPMAKSRVVGTVYDNLLIFAAGVEKGDLFFTKQVVEVTNLSGLIFQTFRITDSIVIEAANVSSNMISE</sequence>
<feature type="transmembrane region" description="Helical" evidence="1">
    <location>
        <begin position="52"/>
        <end position="71"/>
    </location>
</feature>
<evidence type="ECO:0000313" key="2">
    <source>
        <dbReference type="EMBL" id="OHT11030.1"/>
    </source>
</evidence>
<dbReference type="OrthoDB" id="10667133at2759"/>
<feature type="transmembrane region" description="Helical" evidence="1">
    <location>
        <begin position="239"/>
        <end position="259"/>
    </location>
</feature>
<keyword evidence="1" id="KW-0472">Membrane</keyword>
<keyword evidence="3" id="KW-1185">Reference proteome</keyword>
<proteinExistence type="predicted"/>
<feature type="transmembrane region" description="Helical" evidence="1">
    <location>
        <begin position="170"/>
        <end position="188"/>
    </location>
</feature>
<feature type="transmembrane region" description="Helical" evidence="1">
    <location>
        <begin position="627"/>
        <end position="651"/>
    </location>
</feature>
<keyword evidence="1" id="KW-0812">Transmembrane</keyword>
<evidence type="ECO:0000313" key="3">
    <source>
        <dbReference type="Proteomes" id="UP000179807"/>
    </source>
</evidence>
<dbReference type="GeneID" id="94835488"/>
<keyword evidence="1" id="KW-1133">Transmembrane helix</keyword>
<feature type="transmembrane region" description="Helical" evidence="1">
    <location>
        <begin position="208"/>
        <end position="227"/>
    </location>
</feature>
<comment type="caution">
    <text evidence="2">The sequence shown here is derived from an EMBL/GenBank/DDBJ whole genome shotgun (WGS) entry which is preliminary data.</text>
</comment>
<protein>
    <submittedName>
        <fullName evidence="2">Uncharacterized protein</fullName>
    </submittedName>
</protein>
<feature type="transmembrane region" description="Helical" evidence="1">
    <location>
        <begin position="1013"/>
        <end position="1032"/>
    </location>
</feature>
<dbReference type="EMBL" id="MLAK01000595">
    <property type="protein sequence ID" value="OHT11030.1"/>
    <property type="molecule type" value="Genomic_DNA"/>
</dbReference>
<name>A0A1J4KMV0_9EUKA</name>
<gene>
    <name evidence="2" type="ORF">TRFO_19419</name>
</gene>
<organism evidence="2 3">
    <name type="scientific">Tritrichomonas foetus</name>
    <dbReference type="NCBI Taxonomy" id="1144522"/>
    <lineage>
        <taxon>Eukaryota</taxon>
        <taxon>Metamonada</taxon>
        <taxon>Parabasalia</taxon>
        <taxon>Tritrichomonadida</taxon>
        <taxon>Tritrichomonadidae</taxon>
        <taxon>Tritrichomonas</taxon>
    </lineage>
</organism>
<reference evidence="2" key="1">
    <citation type="submission" date="2016-10" db="EMBL/GenBank/DDBJ databases">
        <authorList>
            <person name="Benchimol M."/>
            <person name="Almeida L.G."/>
            <person name="Vasconcelos A.T."/>
            <person name="Perreira-Neves A."/>
            <person name="Rosa I.A."/>
            <person name="Tasca T."/>
            <person name="Bogo M.R."/>
            <person name="de Souza W."/>
        </authorList>
    </citation>
    <scope>NUCLEOTIDE SEQUENCE [LARGE SCALE GENOMIC DNA]</scope>
    <source>
        <strain evidence="2">K</strain>
    </source>
</reference>
<feature type="transmembrane region" description="Helical" evidence="1">
    <location>
        <begin position="298"/>
        <end position="317"/>
    </location>
</feature>